<feature type="non-terminal residue" evidence="2">
    <location>
        <position position="1"/>
    </location>
</feature>
<dbReference type="AlphaFoldDB" id="A0AAU9SQA9"/>
<dbReference type="EMBL" id="OU466862">
    <property type="protein sequence ID" value="CAH2070777.1"/>
    <property type="molecule type" value="Genomic_DNA"/>
</dbReference>
<dbReference type="Proteomes" id="UP000836841">
    <property type="component" value="Chromosome 6"/>
</dbReference>
<gene>
    <name evidence="2" type="ORF">TAV2_LOCUS20825</name>
</gene>
<dbReference type="GO" id="GO:0030688">
    <property type="term" value="C:preribosome, small subunit precursor"/>
    <property type="evidence" value="ECO:0007669"/>
    <property type="project" value="TreeGrafter"/>
</dbReference>
<protein>
    <recommendedName>
        <fullName evidence="4">Bystin</fullName>
    </recommendedName>
</protein>
<name>A0AAU9SQA9_THLAR</name>
<organism evidence="2 3">
    <name type="scientific">Thlaspi arvense</name>
    <name type="common">Field penny-cress</name>
    <dbReference type="NCBI Taxonomy" id="13288"/>
    <lineage>
        <taxon>Eukaryota</taxon>
        <taxon>Viridiplantae</taxon>
        <taxon>Streptophyta</taxon>
        <taxon>Embryophyta</taxon>
        <taxon>Tracheophyta</taxon>
        <taxon>Spermatophyta</taxon>
        <taxon>Magnoliopsida</taxon>
        <taxon>eudicotyledons</taxon>
        <taxon>Gunneridae</taxon>
        <taxon>Pentapetalae</taxon>
        <taxon>rosids</taxon>
        <taxon>malvids</taxon>
        <taxon>Brassicales</taxon>
        <taxon>Brassicaceae</taxon>
        <taxon>Thlaspideae</taxon>
        <taxon>Thlaspi</taxon>
    </lineage>
</organism>
<evidence type="ECO:0000313" key="2">
    <source>
        <dbReference type="EMBL" id="CAH2070777.1"/>
    </source>
</evidence>
<proteinExistence type="inferred from homology"/>
<accession>A0AAU9SQA9</accession>
<dbReference type="InterPro" id="IPR007955">
    <property type="entry name" value="Bystin"/>
</dbReference>
<evidence type="ECO:0000256" key="1">
    <source>
        <dbReference type="ARBA" id="ARBA00007114"/>
    </source>
</evidence>
<sequence>SIEVIFSRLLALNSFLPFPMATKRSFRAISVAASSQMKRCKNRKSIEVIFSRLLALNSLLPFPMATKRSFRAISVAASSQMKRCKNQKSIEVIFSRLLALNSFLPFPMATKRSFRAISVAASSQMKRCKNRKLTEKIRKEAYAQEREVEDEENAQKIPMSASFKQAVYGVEDSTDDADELSEEFQSELDYQNLAISETEEEKLLLDALFHKDGASIAKCLSNAITTSFKDLEDKIDVSTRSACASETDFYRKLGKFMSLYTRGKMPKALDHLSEPENWSPDAMYKATNMFASTSKAGRFYELFLLPRVREDIRNHKKLHFRLYQSLKKTLFKPRGFYCGIIIPLCKEFLPSGTCTLTEAVIRA</sequence>
<dbReference type="GO" id="GO:0030515">
    <property type="term" value="F:snoRNA binding"/>
    <property type="evidence" value="ECO:0007669"/>
    <property type="project" value="TreeGrafter"/>
</dbReference>
<evidence type="ECO:0008006" key="4">
    <source>
        <dbReference type="Google" id="ProtNLM"/>
    </source>
</evidence>
<keyword evidence="3" id="KW-1185">Reference proteome</keyword>
<dbReference type="PANTHER" id="PTHR12821">
    <property type="entry name" value="BYSTIN"/>
    <property type="match status" value="1"/>
</dbReference>
<dbReference type="GO" id="GO:0006364">
    <property type="term" value="P:rRNA processing"/>
    <property type="evidence" value="ECO:0007669"/>
    <property type="project" value="TreeGrafter"/>
</dbReference>
<comment type="similarity">
    <text evidence="1">Belongs to the bystin family.</text>
</comment>
<dbReference type="GO" id="GO:0005737">
    <property type="term" value="C:cytoplasm"/>
    <property type="evidence" value="ECO:0007669"/>
    <property type="project" value="TreeGrafter"/>
</dbReference>
<dbReference type="Pfam" id="PF05291">
    <property type="entry name" value="Bystin"/>
    <property type="match status" value="1"/>
</dbReference>
<reference evidence="2 3" key="1">
    <citation type="submission" date="2022-03" db="EMBL/GenBank/DDBJ databases">
        <authorList>
            <person name="Nunn A."/>
            <person name="Chopra R."/>
            <person name="Nunn A."/>
            <person name="Contreras Garrido A."/>
        </authorList>
    </citation>
    <scope>NUCLEOTIDE SEQUENCE [LARGE SCALE GENOMIC DNA]</scope>
</reference>
<dbReference type="GO" id="GO:0005730">
    <property type="term" value="C:nucleolus"/>
    <property type="evidence" value="ECO:0007669"/>
    <property type="project" value="TreeGrafter"/>
</dbReference>
<dbReference type="PANTHER" id="PTHR12821:SF0">
    <property type="entry name" value="BYSTIN"/>
    <property type="match status" value="1"/>
</dbReference>
<evidence type="ECO:0000313" key="3">
    <source>
        <dbReference type="Proteomes" id="UP000836841"/>
    </source>
</evidence>